<dbReference type="InterPro" id="IPR018648">
    <property type="entry name" value="DUF2076"/>
</dbReference>
<dbReference type="RefSeq" id="WP_111468254.1">
    <property type="nucleotide sequence ID" value="NZ_QLIX01000002.1"/>
</dbReference>
<evidence type="ECO:0000313" key="3">
    <source>
        <dbReference type="EMBL" id="RAI60069.1"/>
    </source>
</evidence>
<feature type="compositionally biased region" description="Low complexity" evidence="2">
    <location>
        <begin position="19"/>
        <end position="37"/>
    </location>
</feature>
<dbReference type="Pfam" id="PF09849">
    <property type="entry name" value="DUF2076"/>
    <property type="match status" value="1"/>
</dbReference>
<feature type="region of interest" description="Disordered" evidence="2">
    <location>
        <begin position="203"/>
        <end position="275"/>
    </location>
</feature>
<sequence>MNDEERRIITQYVERVAGAAPAQAGPAASPWGGSVPATQPARPTLPPVDREADALIADLFTRYPEARYRITQTAFVQEAALVEAQNRIRRLEWELENAKQQAQAAQQPARGGLFGGMFGGGGAQRPAAPMSPPPQPVYPPGYNPGMLQQRGGSSFLGTALTTAAGVAGGMVLGNMLMNAFSGHGGAAHAAGFDAGNADFAQEAVPASSPWTDPGSAAADQGWGSGGQDAYAAPDATGAGYDDGGNAGYADNAGYQNDDSGAGGFDDAGGGYDDEV</sequence>
<feature type="compositionally biased region" description="Gly residues" evidence="2">
    <location>
        <begin position="260"/>
        <end position="275"/>
    </location>
</feature>
<evidence type="ECO:0000256" key="1">
    <source>
        <dbReference type="SAM" id="Coils"/>
    </source>
</evidence>
<dbReference type="AlphaFoldDB" id="A0A327MBM7"/>
<keyword evidence="4" id="KW-1185">Reference proteome</keyword>
<organism evidence="3 4">
    <name type="scientific">Roseicella frigidaeris</name>
    <dbReference type="NCBI Taxonomy" id="2230885"/>
    <lineage>
        <taxon>Bacteria</taxon>
        <taxon>Pseudomonadati</taxon>
        <taxon>Pseudomonadota</taxon>
        <taxon>Alphaproteobacteria</taxon>
        <taxon>Acetobacterales</taxon>
        <taxon>Roseomonadaceae</taxon>
        <taxon>Roseicella</taxon>
    </lineage>
</organism>
<feature type="compositionally biased region" description="Low complexity" evidence="2">
    <location>
        <begin position="228"/>
        <end position="239"/>
    </location>
</feature>
<accession>A0A327MBM7</accession>
<keyword evidence="1" id="KW-0175">Coiled coil</keyword>
<name>A0A327MBM7_9PROT</name>
<protein>
    <submittedName>
        <fullName evidence="3">DUF2076 domain-containing protein</fullName>
    </submittedName>
</protein>
<dbReference type="OrthoDB" id="7376354at2"/>
<gene>
    <name evidence="3" type="ORF">DOO78_02960</name>
</gene>
<proteinExistence type="predicted"/>
<comment type="caution">
    <text evidence="3">The sequence shown here is derived from an EMBL/GenBank/DDBJ whole genome shotgun (WGS) entry which is preliminary data.</text>
</comment>
<feature type="region of interest" description="Disordered" evidence="2">
    <location>
        <begin position="19"/>
        <end position="47"/>
    </location>
</feature>
<evidence type="ECO:0000256" key="2">
    <source>
        <dbReference type="SAM" id="MobiDB-lite"/>
    </source>
</evidence>
<reference evidence="4" key="1">
    <citation type="submission" date="2018-06" db="EMBL/GenBank/DDBJ databases">
        <authorList>
            <person name="Khan S.A."/>
        </authorList>
    </citation>
    <scope>NUCLEOTIDE SEQUENCE [LARGE SCALE GENOMIC DNA]</scope>
    <source>
        <strain evidence="4">DB-1506</strain>
    </source>
</reference>
<feature type="compositionally biased region" description="Low complexity" evidence="2">
    <location>
        <begin position="247"/>
        <end position="259"/>
    </location>
</feature>
<evidence type="ECO:0000313" key="4">
    <source>
        <dbReference type="Proteomes" id="UP000249065"/>
    </source>
</evidence>
<feature type="coiled-coil region" evidence="1">
    <location>
        <begin position="81"/>
        <end position="108"/>
    </location>
</feature>
<dbReference type="EMBL" id="QLIX01000002">
    <property type="protein sequence ID" value="RAI60069.1"/>
    <property type="molecule type" value="Genomic_DNA"/>
</dbReference>
<dbReference type="Proteomes" id="UP000249065">
    <property type="component" value="Unassembled WGS sequence"/>
</dbReference>